<dbReference type="OrthoDB" id="1716816at2759"/>
<evidence type="ECO:0000259" key="5">
    <source>
        <dbReference type="Pfam" id="PF01494"/>
    </source>
</evidence>
<dbReference type="Gene3D" id="3.50.50.60">
    <property type="entry name" value="FAD/NAD(P)-binding domain"/>
    <property type="match status" value="1"/>
</dbReference>
<dbReference type="GO" id="GO:0016709">
    <property type="term" value="F:oxidoreductase activity, acting on paired donors, with incorporation or reduction of molecular oxygen, NAD(P)H as one donor, and incorporation of one atom of oxygen"/>
    <property type="evidence" value="ECO:0007669"/>
    <property type="project" value="UniProtKB-ARBA"/>
</dbReference>
<dbReference type="InterPro" id="IPR036188">
    <property type="entry name" value="FAD/NAD-bd_sf"/>
</dbReference>
<dbReference type="AlphaFoldDB" id="A0A8H6NS47"/>
<gene>
    <name evidence="6" type="ORF">CMUS01_03556</name>
</gene>
<proteinExistence type="predicted"/>
<dbReference type="Pfam" id="PF01494">
    <property type="entry name" value="FAD_binding_3"/>
    <property type="match status" value="1"/>
</dbReference>
<dbReference type="PROSITE" id="PS51257">
    <property type="entry name" value="PROKAR_LIPOPROTEIN"/>
    <property type="match status" value="1"/>
</dbReference>
<dbReference type="EMBL" id="WIGM01000087">
    <property type="protein sequence ID" value="KAF6841523.1"/>
    <property type="molecule type" value="Genomic_DNA"/>
</dbReference>
<dbReference type="Proteomes" id="UP000639643">
    <property type="component" value="Unassembled WGS sequence"/>
</dbReference>
<keyword evidence="2" id="KW-0285">Flavoprotein</keyword>
<dbReference type="PANTHER" id="PTHR43004">
    <property type="entry name" value="TRK SYSTEM POTASSIUM UPTAKE PROTEIN"/>
    <property type="match status" value="1"/>
</dbReference>
<accession>A0A8H6NS47</accession>
<dbReference type="Gene3D" id="3.30.70.2450">
    <property type="match status" value="1"/>
</dbReference>
<evidence type="ECO:0000313" key="7">
    <source>
        <dbReference type="Proteomes" id="UP000639643"/>
    </source>
</evidence>
<dbReference type="PRINTS" id="PR00420">
    <property type="entry name" value="RNGMNOXGNASE"/>
</dbReference>
<evidence type="ECO:0000256" key="3">
    <source>
        <dbReference type="ARBA" id="ARBA00022827"/>
    </source>
</evidence>
<reference evidence="6" key="1">
    <citation type="journal article" date="2020" name="Phytopathology">
        <title>Genome Sequence Resources of Colletotrichum truncatum, C. plurivorum, C. musicola, and C. sojae: Four Species Pathogenic to Soybean (Glycine max).</title>
        <authorList>
            <person name="Rogerio F."/>
            <person name="Boufleur T.R."/>
            <person name="Ciampi-Guillardi M."/>
            <person name="Sukno S.A."/>
            <person name="Thon M.R."/>
            <person name="Massola Junior N.S."/>
            <person name="Baroncelli R."/>
        </authorList>
    </citation>
    <scope>NUCLEOTIDE SEQUENCE</scope>
    <source>
        <strain evidence="6">LFN0074</strain>
    </source>
</reference>
<comment type="caution">
    <text evidence="6">The sequence shown here is derived from an EMBL/GenBank/DDBJ whole genome shotgun (WGS) entry which is preliminary data.</text>
</comment>
<keyword evidence="4" id="KW-0560">Oxidoreductase</keyword>
<dbReference type="PANTHER" id="PTHR43004:SF19">
    <property type="entry name" value="BINDING MONOOXYGENASE, PUTATIVE (JCVI)-RELATED"/>
    <property type="match status" value="1"/>
</dbReference>
<evidence type="ECO:0000313" key="6">
    <source>
        <dbReference type="EMBL" id="KAF6841523.1"/>
    </source>
</evidence>
<keyword evidence="6" id="KW-0503">Monooxygenase</keyword>
<dbReference type="Pfam" id="PF21274">
    <property type="entry name" value="Rng_hyd_C"/>
    <property type="match status" value="1"/>
</dbReference>
<comment type="cofactor">
    <cofactor evidence="1">
        <name>FAD</name>
        <dbReference type="ChEBI" id="CHEBI:57692"/>
    </cofactor>
</comment>
<feature type="domain" description="FAD-binding" evidence="5">
    <location>
        <begin position="5"/>
        <end position="362"/>
    </location>
</feature>
<evidence type="ECO:0000256" key="1">
    <source>
        <dbReference type="ARBA" id="ARBA00001974"/>
    </source>
</evidence>
<dbReference type="InterPro" id="IPR050641">
    <property type="entry name" value="RIFMO-like"/>
</dbReference>
<name>A0A8H6NS47_9PEZI</name>
<dbReference type="Gene3D" id="3.40.30.120">
    <property type="match status" value="1"/>
</dbReference>
<keyword evidence="3" id="KW-0274">FAD</keyword>
<dbReference type="SUPFAM" id="SSF51905">
    <property type="entry name" value="FAD/NAD(P)-binding domain"/>
    <property type="match status" value="1"/>
</dbReference>
<keyword evidence="7" id="KW-1185">Reference proteome</keyword>
<sequence>MDKTYDVIVAGAGPVGLLLACELGLAGASVVVLERDGDPSSAWKTNPVGMRGLHLPSMELLYRRGLLGKLYDMAERPHSVPKGPGFTFGGHFAGIPLNLHKLDLSRWKYRLPGPSLMPAPTSIDRIEAVLAERAESLGVTILRGHPFGKIVAEDDTGITVETAGNDAQTFRGRWLVGCDGGHSAVRKAAGIDFVGTQATLTGYVVHCDLDEPEKLAPGFQPTKAGMYIFRKPDAVYLMDFDEGAGRDAELTPERLQQVMDRVTGKTDVRMTKVHLASAFTDRGKQAKEYRKGRVLLAGDAAHIHPPLGAQGMNTGLGDALNLGWKLAATVRKEKAQGGGSDFALLDTYQRERYPIGEFVLDWNRAQVAALQPNETGYAVMKLMRDLIATTDGANHFIDRVWGLSQRYDLGEGVPDVVGRSAPDIPLSDGTRLGPKMETGRGLLVDFSGDETLKGLVADGRYKDRVEYMSVDADNKLGIRAMLIRPDGFVAWAVDEGSEADMDACKDALEKWFGFWEF</sequence>
<evidence type="ECO:0000256" key="4">
    <source>
        <dbReference type="ARBA" id="ARBA00023002"/>
    </source>
</evidence>
<protein>
    <submittedName>
        <fullName evidence="6">Monooxygenase FAD-binding protein</fullName>
    </submittedName>
</protein>
<dbReference type="GO" id="GO:0071949">
    <property type="term" value="F:FAD binding"/>
    <property type="evidence" value="ECO:0007669"/>
    <property type="project" value="InterPro"/>
</dbReference>
<dbReference type="InterPro" id="IPR002938">
    <property type="entry name" value="FAD-bd"/>
</dbReference>
<evidence type="ECO:0000256" key="2">
    <source>
        <dbReference type="ARBA" id="ARBA00022630"/>
    </source>
</evidence>
<organism evidence="6 7">
    <name type="scientific">Colletotrichum musicola</name>
    <dbReference type="NCBI Taxonomy" id="2175873"/>
    <lineage>
        <taxon>Eukaryota</taxon>
        <taxon>Fungi</taxon>
        <taxon>Dikarya</taxon>
        <taxon>Ascomycota</taxon>
        <taxon>Pezizomycotina</taxon>
        <taxon>Sordariomycetes</taxon>
        <taxon>Hypocreomycetidae</taxon>
        <taxon>Glomerellales</taxon>
        <taxon>Glomerellaceae</taxon>
        <taxon>Colletotrichum</taxon>
        <taxon>Colletotrichum orchidearum species complex</taxon>
    </lineage>
</organism>